<keyword evidence="1" id="KW-0732">Signal</keyword>
<name>A0ABT6N6U4_9SPHN</name>
<evidence type="ECO:0000313" key="3">
    <source>
        <dbReference type="Proteomes" id="UP001160625"/>
    </source>
</evidence>
<gene>
    <name evidence="2" type="ORF">QGN17_18970</name>
</gene>
<feature type="chain" id="PRO_5046626742" evidence="1">
    <location>
        <begin position="23"/>
        <end position="254"/>
    </location>
</feature>
<feature type="signal peptide" evidence="1">
    <location>
        <begin position="1"/>
        <end position="22"/>
    </location>
</feature>
<dbReference type="Pfam" id="PF11776">
    <property type="entry name" value="RcnB"/>
    <property type="match status" value="1"/>
</dbReference>
<dbReference type="RefSeq" id="WP_281046174.1">
    <property type="nucleotide sequence ID" value="NZ_JARYGZ010000004.1"/>
</dbReference>
<dbReference type="EMBL" id="JARYGZ010000004">
    <property type="protein sequence ID" value="MDH7640823.1"/>
    <property type="molecule type" value="Genomic_DNA"/>
</dbReference>
<evidence type="ECO:0000313" key="2">
    <source>
        <dbReference type="EMBL" id="MDH7640823.1"/>
    </source>
</evidence>
<proteinExistence type="predicted"/>
<keyword evidence="3" id="KW-1185">Reference proteome</keyword>
<sequence length="254" mass="27067">MRALGIMAGAAILALAPQAASAADVGATAGVPMQAGSAWGHGAPMMPATAPDGPAYAPAPMTRMAPPPGAFRDAPPPRWAGRGDYRRPTPGWKVPRHYRNRAYVVADWRGWGFAPPGPGMAWVRYYDDAVLVDDDGRVVDSIYGVNWDAGYPRRGYVGGPGYGYAPQPGYPMPGTHSYQAGPNTRVTTTVTPLGAPAVYPMAGAIVTVTPGVQVTTTTTTTDYVTRYRKVAVRKTWRPTRHPRCVQKICTVRGS</sequence>
<protein>
    <submittedName>
        <fullName evidence="2">RcnB family protein</fullName>
    </submittedName>
</protein>
<evidence type="ECO:0000256" key="1">
    <source>
        <dbReference type="SAM" id="SignalP"/>
    </source>
</evidence>
<dbReference type="Proteomes" id="UP001160625">
    <property type="component" value="Unassembled WGS sequence"/>
</dbReference>
<reference evidence="2" key="1">
    <citation type="submission" date="2023-04" db="EMBL/GenBank/DDBJ databases">
        <title>Sphingomonas sp. MAHUQ-71 isolated from rice field.</title>
        <authorList>
            <person name="Huq M.A."/>
        </authorList>
    </citation>
    <scope>NUCLEOTIDE SEQUENCE</scope>
    <source>
        <strain evidence="2">MAHUQ-71</strain>
    </source>
</reference>
<comment type="caution">
    <text evidence="2">The sequence shown here is derived from an EMBL/GenBank/DDBJ whole genome shotgun (WGS) entry which is preliminary data.</text>
</comment>
<organism evidence="2 3">
    <name type="scientific">Sphingomonas oryzagri</name>
    <dbReference type="NCBI Taxonomy" id="3042314"/>
    <lineage>
        <taxon>Bacteria</taxon>
        <taxon>Pseudomonadati</taxon>
        <taxon>Pseudomonadota</taxon>
        <taxon>Alphaproteobacteria</taxon>
        <taxon>Sphingomonadales</taxon>
        <taxon>Sphingomonadaceae</taxon>
        <taxon>Sphingomonas</taxon>
    </lineage>
</organism>
<dbReference type="InterPro" id="IPR024572">
    <property type="entry name" value="RcnB"/>
</dbReference>
<accession>A0ABT6N6U4</accession>
<dbReference type="Gene3D" id="3.10.450.160">
    <property type="entry name" value="inner membrane protein cigr"/>
    <property type="match status" value="1"/>
</dbReference>